<dbReference type="CDD" id="cd06261">
    <property type="entry name" value="TM_PBP2"/>
    <property type="match status" value="1"/>
</dbReference>
<evidence type="ECO:0000256" key="10">
    <source>
        <dbReference type="RuleBase" id="RU363032"/>
    </source>
</evidence>
<feature type="domain" description="ABC transmembrane type-1" evidence="11">
    <location>
        <begin position="84"/>
        <end position="269"/>
    </location>
</feature>
<comment type="subcellular location">
    <subcellularLocation>
        <location evidence="2">Cell inner membrane</location>
        <topology evidence="2">Multi-pass membrane protein</topology>
    </subcellularLocation>
    <subcellularLocation>
        <location evidence="10">Cell membrane</location>
        <topology evidence="10">Multi-pass membrane protein</topology>
    </subcellularLocation>
</comment>
<evidence type="ECO:0000256" key="4">
    <source>
        <dbReference type="ARBA" id="ARBA00022448"/>
    </source>
</evidence>
<dbReference type="Gene3D" id="1.10.3720.10">
    <property type="entry name" value="MetI-like"/>
    <property type="match status" value="1"/>
</dbReference>
<dbReference type="EMBL" id="JACHIB010000009">
    <property type="protein sequence ID" value="MBB6083731.1"/>
    <property type="molecule type" value="Genomic_DNA"/>
</dbReference>
<keyword evidence="5" id="KW-1003">Cell membrane</keyword>
<feature type="transmembrane region" description="Helical" evidence="10">
    <location>
        <begin position="88"/>
        <end position="106"/>
    </location>
</feature>
<evidence type="ECO:0000313" key="13">
    <source>
        <dbReference type="Proteomes" id="UP000541136"/>
    </source>
</evidence>
<proteinExistence type="inferred from homology"/>
<keyword evidence="6 10" id="KW-0812">Transmembrane</keyword>
<sequence>MTFEWSAIWAAWPDLMAGSWMTIQITLLGLVGGTIIGALSGVVVTYVPVPVTRRTLAWSVVVLAAAVALLRLAAWLDAGPLAGVPDAAWWALRLAVLALLAWRFLSWIPLVLSFLSQVYILVIRGTPIVVQVMFIYFALPLLVNLRIDGFTAATVTLMINSGAYIAEIVRAGLQSVPKGLYEAGQAMGLPFHKILARIIGPVALRRMIPTMGNQCIISLKDSSLFIVIGVAELTRQGQEIIAGNFRAVEIWGAVAVIYLIMTGCIALALKYIEHRTRIV</sequence>
<dbReference type="Pfam" id="PF00528">
    <property type="entry name" value="BPD_transp_1"/>
    <property type="match status" value="1"/>
</dbReference>
<dbReference type="InterPro" id="IPR010065">
    <property type="entry name" value="AA_ABC_transptr_permease_3TM"/>
</dbReference>
<protein>
    <submittedName>
        <fullName evidence="12">Glutamine transport system permease protein</fullName>
    </submittedName>
</protein>
<dbReference type="NCBIfam" id="TIGR01726">
    <property type="entry name" value="HEQRo_perm_3TM"/>
    <property type="match status" value="1"/>
</dbReference>
<dbReference type="GO" id="GO:0006865">
    <property type="term" value="P:amino acid transport"/>
    <property type="evidence" value="ECO:0007669"/>
    <property type="project" value="UniProtKB-KW"/>
</dbReference>
<dbReference type="PROSITE" id="PS50928">
    <property type="entry name" value="ABC_TM1"/>
    <property type="match status" value="1"/>
</dbReference>
<dbReference type="InterPro" id="IPR035906">
    <property type="entry name" value="MetI-like_sf"/>
</dbReference>
<evidence type="ECO:0000256" key="1">
    <source>
        <dbReference type="ARBA" id="ARBA00003159"/>
    </source>
</evidence>
<organism evidence="12 13">
    <name type="scientific">Castellaniella defragrans</name>
    <name type="common">Alcaligenes defragrans</name>
    <dbReference type="NCBI Taxonomy" id="75697"/>
    <lineage>
        <taxon>Bacteria</taxon>
        <taxon>Pseudomonadati</taxon>
        <taxon>Pseudomonadota</taxon>
        <taxon>Betaproteobacteria</taxon>
        <taxon>Burkholderiales</taxon>
        <taxon>Alcaligenaceae</taxon>
        <taxon>Castellaniella</taxon>
    </lineage>
</organism>
<feature type="transmembrane region" description="Helical" evidence="10">
    <location>
        <begin position="20"/>
        <end position="44"/>
    </location>
</feature>
<feature type="transmembrane region" description="Helical" evidence="10">
    <location>
        <begin position="250"/>
        <end position="269"/>
    </location>
</feature>
<comment type="caution">
    <text evidence="12">The sequence shown here is derived from an EMBL/GenBank/DDBJ whole genome shotgun (WGS) entry which is preliminary data.</text>
</comment>
<dbReference type="Proteomes" id="UP000541136">
    <property type="component" value="Unassembled WGS sequence"/>
</dbReference>
<comment type="similarity">
    <text evidence="3">Belongs to the binding-protein-dependent transport system permease family. HisMQ subfamily.</text>
</comment>
<evidence type="ECO:0000313" key="12">
    <source>
        <dbReference type="EMBL" id="MBB6083731.1"/>
    </source>
</evidence>
<dbReference type="PANTHER" id="PTHR30614">
    <property type="entry name" value="MEMBRANE COMPONENT OF AMINO ACID ABC TRANSPORTER"/>
    <property type="match status" value="1"/>
</dbReference>
<dbReference type="GO" id="GO:0043190">
    <property type="term" value="C:ATP-binding cassette (ABC) transporter complex"/>
    <property type="evidence" value="ECO:0007669"/>
    <property type="project" value="InterPro"/>
</dbReference>
<evidence type="ECO:0000256" key="7">
    <source>
        <dbReference type="ARBA" id="ARBA00022970"/>
    </source>
</evidence>
<dbReference type="PANTHER" id="PTHR30614:SF20">
    <property type="entry name" value="GLUTAMINE TRANSPORT SYSTEM PERMEASE PROTEIN GLNP"/>
    <property type="match status" value="1"/>
</dbReference>
<evidence type="ECO:0000256" key="5">
    <source>
        <dbReference type="ARBA" id="ARBA00022475"/>
    </source>
</evidence>
<name>A0A7W9TP42_CASDE</name>
<dbReference type="RefSeq" id="WP_043684642.1">
    <property type="nucleotide sequence ID" value="NZ_JACHIB010000009.1"/>
</dbReference>
<evidence type="ECO:0000259" key="11">
    <source>
        <dbReference type="PROSITE" id="PS50928"/>
    </source>
</evidence>
<comment type="function">
    <text evidence="1">Part of the binding-protein-dependent transport system for glutamine; probably responsible for the translocation of the substrate across the membrane.</text>
</comment>
<keyword evidence="9 10" id="KW-0472">Membrane</keyword>
<evidence type="ECO:0000256" key="6">
    <source>
        <dbReference type="ARBA" id="ARBA00022692"/>
    </source>
</evidence>
<evidence type="ECO:0000256" key="9">
    <source>
        <dbReference type="ARBA" id="ARBA00023136"/>
    </source>
</evidence>
<reference evidence="12 13" key="1">
    <citation type="submission" date="2020-08" db="EMBL/GenBank/DDBJ databases">
        <title>Genomic Encyclopedia of Type Strains, Phase IV (KMG-IV): sequencing the most valuable type-strain genomes for metagenomic binning, comparative biology and taxonomic classification.</title>
        <authorList>
            <person name="Goeker M."/>
        </authorList>
    </citation>
    <scope>NUCLEOTIDE SEQUENCE [LARGE SCALE GENOMIC DNA]</scope>
    <source>
        <strain evidence="12 13">DSM 12141</strain>
    </source>
</reference>
<keyword evidence="8 10" id="KW-1133">Transmembrane helix</keyword>
<dbReference type="InterPro" id="IPR043429">
    <property type="entry name" value="ArtM/GltK/GlnP/TcyL/YhdX-like"/>
</dbReference>
<evidence type="ECO:0000256" key="3">
    <source>
        <dbReference type="ARBA" id="ARBA00010072"/>
    </source>
</evidence>
<dbReference type="GO" id="GO:0022857">
    <property type="term" value="F:transmembrane transporter activity"/>
    <property type="evidence" value="ECO:0007669"/>
    <property type="project" value="InterPro"/>
</dbReference>
<dbReference type="AlphaFoldDB" id="A0A7W9TP42"/>
<dbReference type="InterPro" id="IPR000515">
    <property type="entry name" value="MetI-like"/>
</dbReference>
<keyword evidence="7" id="KW-0029">Amino-acid transport</keyword>
<evidence type="ECO:0000256" key="8">
    <source>
        <dbReference type="ARBA" id="ARBA00022989"/>
    </source>
</evidence>
<feature type="transmembrane region" description="Helical" evidence="10">
    <location>
        <begin position="56"/>
        <end position="76"/>
    </location>
</feature>
<accession>A0A7W9TP42</accession>
<gene>
    <name evidence="12" type="ORF">HNR28_001773</name>
</gene>
<feature type="transmembrane region" description="Helical" evidence="10">
    <location>
        <begin position="118"/>
        <end position="139"/>
    </location>
</feature>
<keyword evidence="4 10" id="KW-0813">Transport</keyword>
<evidence type="ECO:0000256" key="2">
    <source>
        <dbReference type="ARBA" id="ARBA00004429"/>
    </source>
</evidence>
<dbReference type="SUPFAM" id="SSF161098">
    <property type="entry name" value="MetI-like"/>
    <property type="match status" value="1"/>
</dbReference>